<keyword evidence="5 8" id="KW-0812">Transmembrane</keyword>
<evidence type="ECO:0000313" key="10">
    <source>
        <dbReference type="EMBL" id="KAK9820620.1"/>
    </source>
</evidence>
<keyword evidence="3 6" id="KW-0378">Hydrolase</keyword>
<dbReference type="FunFam" id="3.40.50.200:FF:000016">
    <property type="entry name" value="Proprotein convertase subtilisin/kexin type 9"/>
    <property type="match status" value="1"/>
</dbReference>
<dbReference type="GO" id="GO:0004252">
    <property type="term" value="F:serine-type endopeptidase activity"/>
    <property type="evidence" value="ECO:0007669"/>
    <property type="project" value="UniProtKB-UniRule"/>
</dbReference>
<keyword evidence="4 6" id="KW-0720">Serine protease</keyword>
<evidence type="ECO:0000256" key="8">
    <source>
        <dbReference type="SAM" id="Phobius"/>
    </source>
</evidence>
<evidence type="ECO:0000256" key="7">
    <source>
        <dbReference type="SAM" id="MobiDB-lite"/>
    </source>
</evidence>
<sequence length="999" mass="106256">MNAAIQHTAWNLLASGLGLDPDAKNSEVVFYSCASVALTLFAGLMSGLTLGLMSLDDIDLEVLKRSGTPSEQKYAARIEPVVKKPHWLLVTLLLNNAAAMEALPIFLDRLFSPAVAIMLSVTAVLFFGEIIPQALCSRHGLIIGAYSAWFVQLLMYLTAPVSYPISKVLDYLLGEQHSALFRRAQLKALVDIHSQEEGLGGNLSTDEINIIRGALDLTSKTAQTAMTPLDKVFMLASDEILNKETMSRVLANGHSRIPVHRPGNRKDIMGLLLVKELVLLDLEANIPVSAIKMRSLPYLKGDTPMYDLLKLFQTGRSHMVVLTKPGHASASRTTSTTLGAGDNTMNGDAVSIQVDHDSVLSDAAQESAADLAEQAASDIAEPTGVITIEDVLEELLQQEIVDETDQYVDNERMEKVNAALMVKNLPLRLRKLLVVRGREAVTHTSAGTTPASGRPRTPGGDDGGFRAPANRAAASAMAGNMANDRRIQQAIDVLQPLLSPEDEAQRANSQAWSVEEDVGNLSAADAGLPVPRIIVFKDKSYLPTIRDMCSSTSEASPECQFAGMCKRVYAGRIISGIAGDFSADQVDQWKRCLPGAILYHEPDSRVRPDPDKRAYASEYAGYTAPQDPALDAANQALATAASSFQRSGLATDMSSVAPNFATGAKAQRLQLASWGLDRIDQRYTPLNKLYKFGSTGAFGTGRGVTLYTLDSGVRLSHQEFQPWPGDAASAARASYGYNFLTNEKASPDCDGHGTHVASTAVGRMTGAAKEAKVVAVRVLDCDGSGTVSDVVAGLDWVAKNAVKPALVTLSLGISVGQWSRTLEEAVRSLVVNQNITIIVASGNSGVDSCTVAPANVAEVITVAASDLDNKFGNSTALDADELYKYSNTGVCTDIFAPGVDILAACGSADRCQTLNDTAYAWASGTSMAVPLVAGAVAAYLGDHPYALPAEVKQALNDAATVNRLPVSDLLPGTPNRLLYTLGLSNQPMVTAAQGPPAGR</sequence>
<feature type="active site" description="Charge relay system" evidence="6">
    <location>
        <position position="710"/>
    </location>
</feature>
<dbReference type="GO" id="GO:0006508">
    <property type="term" value="P:proteolysis"/>
    <property type="evidence" value="ECO:0007669"/>
    <property type="project" value="UniProtKB-KW"/>
</dbReference>
<feature type="transmembrane region" description="Helical" evidence="8">
    <location>
        <begin position="113"/>
        <end position="131"/>
    </location>
</feature>
<proteinExistence type="inferred from homology"/>
<keyword evidence="5 8" id="KW-1133">Transmembrane helix</keyword>
<dbReference type="SUPFAM" id="SSF54631">
    <property type="entry name" value="CBS-domain pair"/>
    <property type="match status" value="1"/>
</dbReference>
<dbReference type="InterPro" id="IPR000209">
    <property type="entry name" value="Peptidase_S8/S53_dom"/>
</dbReference>
<dbReference type="SUPFAM" id="SSF52743">
    <property type="entry name" value="Subtilisin-like"/>
    <property type="match status" value="1"/>
</dbReference>
<feature type="active site" description="Charge relay system" evidence="6">
    <location>
        <position position="926"/>
    </location>
</feature>
<keyword evidence="2" id="KW-0677">Repeat</keyword>
<name>A0AAW1QGQ4_9CHLO</name>
<evidence type="ECO:0000256" key="5">
    <source>
        <dbReference type="PROSITE-ProRule" id="PRU01193"/>
    </source>
</evidence>
<dbReference type="GO" id="GO:0016020">
    <property type="term" value="C:membrane"/>
    <property type="evidence" value="ECO:0007669"/>
    <property type="project" value="UniProtKB-UniRule"/>
</dbReference>
<feature type="region of interest" description="Disordered" evidence="7">
    <location>
        <begin position="443"/>
        <end position="465"/>
    </location>
</feature>
<dbReference type="InterPro" id="IPR034193">
    <property type="entry name" value="PCSK9_ProteinaseK-like"/>
</dbReference>
<accession>A0AAW1QGQ4</accession>
<feature type="transmembrane region" description="Helical" evidence="8">
    <location>
        <begin position="28"/>
        <end position="55"/>
    </location>
</feature>
<evidence type="ECO:0000256" key="4">
    <source>
        <dbReference type="ARBA" id="ARBA00022825"/>
    </source>
</evidence>
<dbReference type="PRINTS" id="PR00723">
    <property type="entry name" value="SUBTILISIN"/>
</dbReference>
<evidence type="ECO:0000256" key="6">
    <source>
        <dbReference type="PROSITE-ProRule" id="PRU01240"/>
    </source>
</evidence>
<reference evidence="10 11" key="1">
    <citation type="journal article" date="2024" name="Nat. Commun.">
        <title>Phylogenomics reveals the evolutionary origins of lichenization in chlorophyte algae.</title>
        <authorList>
            <person name="Puginier C."/>
            <person name="Libourel C."/>
            <person name="Otte J."/>
            <person name="Skaloud P."/>
            <person name="Haon M."/>
            <person name="Grisel S."/>
            <person name="Petersen M."/>
            <person name="Berrin J.G."/>
            <person name="Delaux P.M."/>
            <person name="Dal Grande F."/>
            <person name="Keller J."/>
        </authorList>
    </citation>
    <scope>NUCLEOTIDE SEQUENCE [LARGE SCALE GENOMIC DNA]</scope>
    <source>
        <strain evidence="10 11">SAG 2043</strain>
    </source>
</reference>
<organism evidence="10 11">
    <name type="scientific">[Myrmecia] bisecta</name>
    <dbReference type="NCBI Taxonomy" id="41462"/>
    <lineage>
        <taxon>Eukaryota</taxon>
        <taxon>Viridiplantae</taxon>
        <taxon>Chlorophyta</taxon>
        <taxon>core chlorophytes</taxon>
        <taxon>Trebouxiophyceae</taxon>
        <taxon>Trebouxiales</taxon>
        <taxon>Trebouxiaceae</taxon>
        <taxon>Myrmecia</taxon>
    </lineage>
</organism>
<dbReference type="EMBL" id="JALJOR010000003">
    <property type="protein sequence ID" value="KAK9820620.1"/>
    <property type="molecule type" value="Genomic_DNA"/>
</dbReference>
<dbReference type="Pfam" id="PF00082">
    <property type="entry name" value="Peptidase_S8"/>
    <property type="match status" value="1"/>
</dbReference>
<comment type="caution">
    <text evidence="10">The sequence shown here is derived from an EMBL/GenBank/DDBJ whole genome shotgun (WGS) entry which is preliminary data.</text>
</comment>
<keyword evidence="5 8" id="KW-0472">Membrane</keyword>
<dbReference type="PROSITE" id="PS00137">
    <property type="entry name" value="SUBTILASE_HIS"/>
    <property type="match status" value="1"/>
</dbReference>
<evidence type="ECO:0000256" key="3">
    <source>
        <dbReference type="ARBA" id="ARBA00022801"/>
    </source>
</evidence>
<dbReference type="InterPro" id="IPR046342">
    <property type="entry name" value="CBS_dom_sf"/>
</dbReference>
<protein>
    <recommendedName>
        <fullName evidence="9">CNNM transmembrane domain-containing protein</fullName>
    </recommendedName>
</protein>
<dbReference type="InterPro" id="IPR022398">
    <property type="entry name" value="Peptidase_S8_His-AS"/>
</dbReference>
<dbReference type="Proteomes" id="UP001489004">
    <property type="component" value="Unassembled WGS sequence"/>
</dbReference>
<dbReference type="GO" id="GO:0010960">
    <property type="term" value="P:magnesium ion homeostasis"/>
    <property type="evidence" value="ECO:0007669"/>
    <property type="project" value="InterPro"/>
</dbReference>
<feature type="transmembrane region" description="Helical" evidence="8">
    <location>
        <begin position="143"/>
        <end position="163"/>
    </location>
</feature>
<evidence type="ECO:0000313" key="11">
    <source>
        <dbReference type="Proteomes" id="UP001489004"/>
    </source>
</evidence>
<dbReference type="InterPro" id="IPR015500">
    <property type="entry name" value="Peptidase_S8_subtilisin-rel"/>
</dbReference>
<dbReference type="InterPro" id="IPR002550">
    <property type="entry name" value="CNNM"/>
</dbReference>
<keyword evidence="1 6" id="KW-0645">Protease</keyword>
<dbReference type="PANTHER" id="PTHR12064">
    <property type="entry name" value="METAL TRANSPORTER CNNM"/>
    <property type="match status" value="1"/>
</dbReference>
<dbReference type="PROSITE" id="PS51846">
    <property type="entry name" value="CNNM"/>
    <property type="match status" value="1"/>
</dbReference>
<dbReference type="InterPro" id="IPR036852">
    <property type="entry name" value="Peptidase_S8/S53_dom_sf"/>
</dbReference>
<gene>
    <name evidence="10" type="ORF">WJX72_012381</name>
</gene>
<dbReference type="Pfam" id="PF01595">
    <property type="entry name" value="CNNM"/>
    <property type="match status" value="1"/>
</dbReference>
<dbReference type="CDD" id="cd04077">
    <property type="entry name" value="Peptidases_S8_PCSK9_ProteinaseK_like"/>
    <property type="match status" value="1"/>
</dbReference>
<evidence type="ECO:0000259" key="9">
    <source>
        <dbReference type="PROSITE" id="PS51846"/>
    </source>
</evidence>
<evidence type="ECO:0000256" key="1">
    <source>
        <dbReference type="ARBA" id="ARBA00022670"/>
    </source>
</evidence>
<dbReference type="AlphaFoldDB" id="A0AAW1QGQ4"/>
<dbReference type="Gene3D" id="3.40.50.200">
    <property type="entry name" value="Peptidase S8/S53 domain"/>
    <property type="match status" value="1"/>
</dbReference>
<dbReference type="InterPro" id="IPR045095">
    <property type="entry name" value="ACDP"/>
</dbReference>
<dbReference type="Gene3D" id="3.10.580.10">
    <property type="entry name" value="CBS-domain"/>
    <property type="match status" value="1"/>
</dbReference>
<keyword evidence="11" id="KW-1185">Reference proteome</keyword>
<feature type="active site" description="Charge relay system" evidence="6">
    <location>
        <position position="752"/>
    </location>
</feature>
<comment type="similarity">
    <text evidence="6">Belongs to the peptidase S8 family.</text>
</comment>
<dbReference type="GO" id="GO:0030026">
    <property type="term" value="P:intracellular manganese ion homeostasis"/>
    <property type="evidence" value="ECO:0007669"/>
    <property type="project" value="TreeGrafter"/>
</dbReference>
<dbReference type="InterPro" id="IPR023828">
    <property type="entry name" value="Peptidase_S8_Ser-AS"/>
</dbReference>
<feature type="domain" description="CNNM transmembrane" evidence="9">
    <location>
        <begin position="24"/>
        <end position="207"/>
    </location>
</feature>
<dbReference type="PROSITE" id="PS51892">
    <property type="entry name" value="SUBTILASE"/>
    <property type="match status" value="1"/>
</dbReference>
<dbReference type="PANTHER" id="PTHR12064:SF97">
    <property type="entry name" value="METAL TRANSPORTER CNNM-5"/>
    <property type="match status" value="1"/>
</dbReference>
<dbReference type="PROSITE" id="PS00138">
    <property type="entry name" value="SUBTILASE_SER"/>
    <property type="match status" value="1"/>
</dbReference>
<evidence type="ECO:0000256" key="2">
    <source>
        <dbReference type="ARBA" id="ARBA00022737"/>
    </source>
</evidence>
<dbReference type="GO" id="GO:0005737">
    <property type="term" value="C:cytoplasm"/>
    <property type="evidence" value="ECO:0007669"/>
    <property type="project" value="TreeGrafter"/>
</dbReference>